<dbReference type="GO" id="GO:0004494">
    <property type="term" value="F:methylmalonyl-CoA mutase activity"/>
    <property type="evidence" value="ECO:0007669"/>
    <property type="project" value="UniProtKB-EC"/>
</dbReference>
<dbReference type="AlphaFoldDB" id="A0A917Q6K5"/>
<comment type="caution">
    <text evidence="7">The sequence shown here is derived from an EMBL/GenBank/DDBJ whole genome shotgun (WGS) entry which is preliminary data.</text>
</comment>
<dbReference type="GO" id="GO:0046872">
    <property type="term" value="F:metal ion binding"/>
    <property type="evidence" value="ECO:0007669"/>
    <property type="project" value="InterPro"/>
</dbReference>
<keyword evidence="4" id="KW-0413">Isomerase</keyword>
<sequence length="664" mass="69802">MRSDTMIDDAALSADFPLPSREDWLALVEGVLKGADFEKRLVSRTYDGLAVQPLYGKSDAAPRPGRAAHGPWRVAQRVEDPRIESAAGQALEDLEGGADALVLVLPQASSARGFGLRIETLDDLDAALRGVMLDLVHLRLDAGGAGRQAAALLVALAERRGHALADLSIDLALDPIGAAAAAGRMSAPWEIVAERSAQTLHDLAARGFTGRTFLADARPWHEAGASEAQELACVLATGLAYLRALEAGGHSLDVARDALSFLLVADADELLGIAKFRALRALWARVEEASGLTPKPIRLHAETAWRMTTRRDPWVNLLRATVATFSAGVGGADSLVVTPFTAALGLPDAFARRVARNTQLVLLHESNLWRVADPAAGSGALEGLTDALCEKAWALFQEIEREGGMVEALRAGALQERIRATRAARDAAIAKRKDAITGVSEFPFLDEKPVAVAMDADAAPPPAAPSEADASAPPVAAFSDLVAEAASGARLARLLAAPAGIEPVTLGALPRRRDAEPYERLRDRSDALFAAHGKRPAIFLANIGPLSAFNARATFAKNAFEAGGIAALGNDGFPDHAAMAEAFRASGATIACLCSSDALYETDAPAAAKAMKDAGCTRLYLAGRPGAHEAAWREAGIDAFVFMGVDLLGLLEDALRRAEEAARA</sequence>
<evidence type="ECO:0000313" key="8">
    <source>
        <dbReference type="Proteomes" id="UP000600449"/>
    </source>
</evidence>
<dbReference type="InterPro" id="IPR006099">
    <property type="entry name" value="MeMalonylCoA_mutase_a/b_cat"/>
</dbReference>
<evidence type="ECO:0000256" key="2">
    <source>
        <dbReference type="ARBA" id="ARBA00008465"/>
    </source>
</evidence>
<accession>A0A917Q6K5</accession>
<comment type="cofactor">
    <cofactor evidence="1">
        <name>adenosylcob(III)alamin</name>
        <dbReference type="ChEBI" id="CHEBI:18408"/>
    </cofactor>
</comment>
<dbReference type="EMBL" id="BMMF01000004">
    <property type="protein sequence ID" value="GGK30031.1"/>
    <property type="molecule type" value="Genomic_DNA"/>
</dbReference>
<organism evidence="7 8">
    <name type="scientific">Salinarimonas ramus</name>
    <dbReference type="NCBI Taxonomy" id="690164"/>
    <lineage>
        <taxon>Bacteria</taxon>
        <taxon>Pseudomonadati</taxon>
        <taxon>Pseudomonadota</taxon>
        <taxon>Alphaproteobacteria</taxon>
        <taxon>Hyphomicrobiales</taxon>
        <taxon>Salinarimonadaceae</taxon>
        <taxon>Salinarimonas</taxon>
    </lineage>
</organism>
<keyword evidence="8" id="KW-1185">Reference proteome</keyword>
<feature type="domain" description="Methylmalonyl-CoA mutase alpha/beta chain catalytic" evidence="6">
    <location>
        <begin position="114"/>
        <end position="450"/>
    </location>
</feature>
<keyword evidence="3" id="KW-0846">Cobalamin</keyword>
<evidence type="ECO:0000313" key="7">
    <source>
        <dbReference type="EMBL" id="GGK30031.1"/>
    </source>
</evidence>
<dbReference type="Proteomes" id="UP000600449">
    <property type="component" value="Unassembled WGS sequence"/>
</dbReference>
<evidence type="ECO:0000256" key="1">
    <source>
        <dbReference type="ARBA" id="ARBA00001922"/>
    </source>
</evidence>
<dbReference type="PANTHER" id="PTHR48101:SF4">
    <property type="entry name" value="METHYLMALONYL-COA MUTASE, MITOCHONDRIAL"/>
    <property type="match status" value="1"/>
</dbReference>
<protein>
    <submittedName>
        <fullName evidence="7">Methylmalonyl-CoA mutase</fullName>
    </submittedName>
</protein>
<dbReference type="Gene3D" id="3.40.50.280">
    <property type="entry name" value="Cobalamin-binding domain"/>
    <property type="match status" value="1"/>
</dbReference>
<evidence type="ECO:0000259" key="6">
    <source>
        <dbReference type="Pfam" id="PF01642"/>
    </source>
</evidence>
<keyword evidence="5" id="KW-0170">Cobalt</keyword>
<dbReference type="SUPFAM" id="SSF51703">
    <property type="entry name" value="Cobalamin (vitamin B12)-dependent enzymes"/>
    <property type="match status" value="1"/>
</dbReference>
<reference evidence="7 8" key="1">
    <citation type="journal article" date="2014" name="Int. J. Syst. Evol. Microbiol.">
        <title>Complete genome sequence of Corynebacterium casei LMG S-19264T (=DSM 44701T), isolated from a smear-ripened cheese.</title>
        <authorList>
            <consortium name="US DOE Joint Genome Institute (JGI-PGF)"/>
            <person name="Walter F."/>
            <person name="Albersmeier A."/>
            <person name="Kalinowski J."/>
            <person name="Ruckert C."/>
        </authorList>
    </citation>
    <scope>NUCLEOTIDE SEQUENCE [LARGE SCALE GENOMIC DNA]</scope>
    <source>
        <strain evidence="7 8">CGMCC 1.9161</strain>
    </source>
</reference>
<dbReference type="PANTHER" id="PTHR48101">
    <property type="entry name" value="METHYLMALONYL-COA MUTASE, MITOCHONDRIAL-RELATED"/>
    <property type="match status" value="1"/>
</dbReference>
<dbReference type="GO" id="GO:0031419">
    <property type="term" value="F:cobalamin binding"/>
    <property type="evidence" value="ECO:0007669"/>
    <property type="project" value="UniProtKB-KW"/>
</dbReference>
<evidence type="ECO:0000256" key="3">
    <source>
        <dbReference type="ARBA" id="ARBA00022628"/>
    </source>
</evidence>
<dbReference type="Pfam" id="PF01642">
    <property type="entry name" value="MM_CoA_mutase"/>
    <property type="match status" value="1"/>
</dbReference>
<dbReference type="Gene3D" id="3.20.20.240">
    <property type="entry name" value="Methylmalonyl-CoA mutase"/>
    <property type="match status" value="1"/>
</dbReference>
<evidence type="ECO:0000256" key="5">
    <source>
        <dbReference type="ARBA" id="ARBA00023285"/>
    </source>
</evidence>
<dbReference type="SUPFAM" id="SSF52242">
    <property type="entry name" value="Cobalamin (vitamin B12)-binding domain"/>
    <property type="match status" value="1"/>
</dbReference>
<comment type="similarity">
    <text evidence="2">Belongs to the methylmalonyl-CoA mutase family.</text>
</comment>
<dbReference type="GO" id="GO:0005737">
    <property type="term" value="C:cytoplasm"/>
    <property type="evidence" value="ECO:0007669"/>
    <property type="project" value="TreeGrafter"/>
</dbReference>
<dbReference type="InterPro" id="IPR036724">
    <property type="entry name" value="Cobalamin-bd_sf"/>
</dbReference>
<gene>
    <name evidence="7" type="ORF">GCM10011322_15650</name>
</gene>
<dbReference type="GO" id="GO:0019678">
    <property type="term" value="P:propionate metabolic process, methylmalonyl pathway"/>
    <property type="evidence" value="ECO:0007669"/>
    <property type="project" value="TreeGrafter"/>
</dbReference>
<dbReference type="InterPro" id="IPR016176">
    <property type="entry name" value="Cbl-dep_enz_cat"/>
</dbReference>
<proteinExistence type="inferred from homology"/>
<evidence type="ECO:0000256" key="4">
    <source>
        <dbReference type="ARBA" id="ARBA00023235"/>
    </source>
</evidence>
<dbReference type="CDD" id="cd03677">
    <property type="entry name" value="MM_CoA_mutase_beta"/>
    <property type="match status" value="1"/>
</dbReference>
<name>A0A917Q6K5_9HYPH</name>